<feature type="transmembrane region" description="Helical" evidence="7">
    <location>
        <begin position="80"/>
        <end position="102"/>
    </location>
</feature>
<dbReference type="EMBL" id="VSSQ01137596">
    <property type="protein sequence ID" value="MPN61250.1"/>
    <property type="molecule type" value="Genomic_DNA"/>
</dbReference>
<feature type="transmembrane region" description="Helical" evidence="7">
    <location>
        <begin position="42"/>
        <end position="60"/>
    </location>
</feature>
<proteinExistence type="predicted"/>
<evidence type="ECO:0000256" key="6">
    <source>
        <dbReference type="ARBA" id="ARBA00023136"/>
    </source>
</evidence>
<sequence length="119" mass="13506">MWYLAIGVVVVLWENAHALIEFLLKHFLEKFRGVVEIAEHIIILISSILFIFSGQILFAIQVKTNPVGGLPFARAYYNALPIIVMGVLLIIVGLVRFIQYLFDREEYEAREKTGGLIDG</sequence>
<accession>A0A645JDU2</accession>
<evidence type="ECO:0000256" key="1">
    <source>
        <dbReference type="ARBA" id="ARBA00004651"/>
    </source>
</evidence>
<reference evidence="9" key="1">
    <citation type="submission" date="2019-08" db="EMBL/GenBank/DDBJ databases">
        <authorList>
            <person name="Kucharzyk K."/>
            <person name="Murdoch R.W."/>
            <person name="Higgins S."/>
            <person name="Loffler F."/>
        </authorList>
    </citation>
    <scope>NUCLEOTIDE SEQUENCE</scope>
</reference>
<keyword evidence="5 7" id="KW-1133">Transmembrane helix</keyword>
<dbReference type="GO" id="GO:0005886">
    <property type="term" value="C:plasma membrane"/>
    <property type="evidence" value="ECO:0007669"/>
    <property type="project" value="UniProtKB-SubCell"/>
</dbReference>
<evidence type="ECO:0000259" key="8">
    <source>
        <dbReference type="Pfam" id="PF04290"/>
    </source>
</evidence>
<evidence type="ECO:0000256" key="5">
    <source>
        <dbReference type="ARBA" id="ARBA00022989"/>
    </source>
</evidence>
<organism evidence="9">
    <name type="scientific">bioreactor metagenome</name>
    <dbReference type="NCBI Taxonomy" id="1076179"/>
    <lineage>
        <taxon>unclassified sequences</taxon>
        <taxon>metagenomes</taxon>
        <taxon>ecological metagenomes</taxon>
    </lineage>
</organism>
<gene>
    <name evidence="9" type="ORF">SDC9_208984</name>
</gene>
<keyword evidence="4 7" id="KW-0812">Transmembrane</keyword>
<evidence type="ECO:0000313" key="9">
    <source>
        <dbReference type="EMBL" id="MPN61250.1"/>
    </source>
</evidence>
<keyword evidence="3" id="KW-1003">Cell membrane</keyword>
<feature type="domain" description="Tripartite ATP-independent periplasmic transporters DctQ component" evidence="8">
    <location>
        <begin position="2"/>
        <end position="99"/>
    </location>
</feature>
<evidence type="ECO:0000256" key="3">
    <source>
        <dbReference type="ARBA" id="ARBA00022475"/>
    </source>
</evidence>
<evidence type="ECO:0000256" key="7">
    <source>
        <dbReference type="SAM" id="Phobius"/>
    </source>
</evidence>
<evidence type="ECO:0000256" key="4">
    <source>
        <dbReference type="ARBA" id="ARBA00022692"/>
    </source>
</evidence>
<comment type="subcellular location">
    <subcellularLocation>
        <location evidence="1">Cell membrane</location>
        <topology evidence="1">Multi-pass membrane protein</topology>
    </subcellularLocation>
</comment>
<name>A0A645JDU2_9ZZZZ</name>
<keyword evidence="2" id="KW-0813">Transport</keyword>
<comment type="caution">
    <text evidence="9">The sequence shown here is derived from an EMBL/GenBank/DDBJ whole genome shotgun (WGS) entry which is preliminary data.</text>
</comment>
<keyword evidence="6 7" id="KW-0472">Membrane</keyword>
<dbReference type="AlphaFoldDB" id="A0A645JDU2"/>
<evidence type="ECO:0000256" key="2">
    <source>
        <dbReference type="ARBA" id="ARBA00022448"/>
    </source>
</evidence>
<dbReference type="InterPro" id="IPR055348">
    <property type="entry name" value="DctQ"/>
</dbReference>
<dbReference type="Pfam" id="PF04290">
    <property type="entry name" value="DctQ"/>
    <property type="match status" value="1"/>
</dbReference>
<protein>
    <recommendedName>
        <fullName evidence="8">Tripartite ATP-independent periplasmic transporters DctQ component domain-containing protein</fullName>
    </recommendedName>
</protein>